<proteinExistence type="predicted"/>
<reference evidence="1" key="1">
    <citation type="submission" date="2022-07" db="EMBL/GenBank/DDBJ databases">
        <title>Phylogenomic reconstructions and comparative analyses of Kickxellomycotina fungi.</title>
        <authorList>
            <person name="Reynolds N.K."/>
            <person name="Stajich J.E."/>
            <person name="Barry K."/>
            <person name="Grigoriev I.V."/>
            <person name="Crous P."/>
            <person name="Smith M.E."/>
        </authorList>
    </citation>
    <scope>NUCLEOTIDE SEQUENCE</scope>
    <source>
        <strain evidence="1">CBS 190363</strain>
    </source>
</reference>
<accession>A0ACC1M6E7</accession>
<comment type="caution">
    <text evidence="1">The sequence shown here is derived from an EMBL/GenBank/DDBJ whole genome shotgun (WGS) entry which is preliminary data.</text>
</comment>
<gene>
    <name evidence="1" type="ORF">IWW38_001618</name>
</gene>
<evidence type="ECO:0000313" key="2">
    <source>
        <dbReference type="Proteomes" id="UP001139981"/>
    </source>
</evidence>
<keyword evidence="2" id="KW-1185">Reference proteome</keyword>
<sequence>MNPSLPAAAAAAVAPAPEQPDEKAESLHTTVSSSSYSSKSDIDYHEMEAAARAAGAAAQLQSMAFASTDNLSLMRPTSLRSARTARTNASKRSVVPAVPAIPAAFLNNKRNNEAAAEAGSSQVSVAIPPAAIPEKDENDDSADRDDVNIKVERSVLSQMSLQRQILTLTALAMSVFIGSLDQTIVASSMPAIAEQFDALLSVSWISTSFFLALTAMQPLYGRLSDIFGRIETLVVGLVIFLAGSAVAGAAKSIGMLIGGRVVQGLGASALISLAMVITADITIERERGKITSIFSGIWAASSVLGPVLGGLFTDSRGGWPWVFYFSLPIGAIAGVFIVVFLRLPRPRGSFKEKLKRVDFIGTAVLVSGIVMTLLALSFGGNSHPWSSATVLCLLIFGLLLVGVFVLVEWKIPAEPIMPLRLFRSRNVGLMLLAQLCVGAVMFGPTFFIPIYFSVVDGSSAIAAGLHLLPYILPITITSTITGFTVAKTGRYRELMWAGGCIVTVGSGLMTLMDENTSTGKAIGLILVGGAGMGLTLQPMLLALQTAIQPRDMATGTTLFVAIRTLGGGVGLTVFQTVQQNKMASAVAKLISLHPEHADIISQAIHNQAVIRASSTPPEIRAALIEAYVVALRGVFYAAIPFAAMIFVLSIFVRHIPLRTRMSKVIE</sequence>
<protein>
    <submittedName>
        <fullName evidence="1">Uncharacterized protein</fullName>
    </submittedName>
</protein>
<name>A0ACC1M6E7_9FUNG</name>
<dbReference type="Proteomes" id="UP001139981">
    <property type="component" value="Unassembled WGS sequence"/>
</dbReference>
<organism evidence="1 2">
    <name type="scientific">Coemansia aciculifera</name>
    <dbReference type="NCBI Taxonomy" id="417176"/>
    <lineage>
        <taxon>Eukaryota</taxon>
        <taxon>Fungi</taxon>
        <taxon>Fungi incertae sedis</taxon>
        <taxon>Zoopagomycota</taxon>
        <taxon>Kickxellomycotina</taxon>
        <taxon>Kickxellomycetes</taxon>
        <taxon>Kickxellales</taxon>
        <taxon>Kickxellaceae</taxon>
        <taxon>Coemansia</taxon>
    </lineage>
</organism>
<evidence type="ECO:0000313" key="1">
    <source>
        <dbReference type="EMBL" id="KAJ2897727.1"/>
    </source>
</evidence>
<dbReference type="EMBL" id="JANBVB010000098">
    <property type="protein sequence ID" value="KAJ2897727.1"/>
    <property type="molecule type" value="Genomic_DNA"/>
</dbReference>